<dbReference type="Proteomes" id="UP000077248">
    <property type="component" value="Unassembled WGS sequence"/>
</dbReference>
<evidence type="ECO:0000313" key="3">
    <source>
        <dbReference type="Proteomes" id="UP000077248"/>
    </source>
</evidence>
<evidence type="ECO:0000256" key="1">
    <source>
        <dbReference type="SAM" id="MobiDB-lite"/>
    </source>
</evidence>
<dbReference type="OMA" id="EGCTGRW"/>
<gene>
    <name evidence="2" type="ORF">CC77DRAFT_1046993</name>
</gene>
<dbReference type="AlphaFoldDB" id="A0A177DZD5"/>
<evidence type="ECO:0000313" key="2">
    <source>
        <dbReference type="EMBL" id="OAG24342.1"/>
    </source>
</evidence>
<name>A0A177DZD5_ALTAL</name>
<accession>A0A177DZD5</accession>
<dbReference type="KEGG" id="aalt:CC77DRAFT_1046993"/>
<feature type="compositionally biased region" description="Polar residues" evidence="1">
    <location>
        <begin position="26"/>
        <end position="41"/>
    </location>
</feature>
<proteinExistence type="predicted"/>
<reference evidence="2 3" key="1">
    <citation type="submission" date="2016-05" db="EMBL/GenBank/DDBJ databases">
        <title>Comparative analysis of secretome profiles of manganese(II)-oxidizing ascomycete fungi.</title>
        <authorList>
            <consortium name="DOE Joint Genome Institute"/>
            <person name="Zeiner C.A."/>
            <person name="Purvine S.O."/>
            <person name="Zink E.M."/>
            <person name="Wu S."/>
            <person name="Pasa-Tolic L."/>
            <person name="Chaput D.L."/>
            <person name="Haridas S."/>
            <person name="Grigoriev I.V."/>
            <person name="Santelli C.M."/>
            <person name="Hansel C.M."/>
        </authorList>
    </citation>
    <scope>NUCLEOTIDE SEQUENCE [LARGE SCALE GENOMIC DNA]</scope>
    <source>
        <strain evidence="2 3">SRC1lrK2f</strain>
    </source>
</reference>
<feature type="compositionally biased region" description="Basic and acidic residues" evidence="1">
    <location>
        <begin position="7"/>
        <end position="24"/>
    </location>
</feature>
<dbReference type="RefSeq" id="XP_018389763.1">
    <property type="nucleotide sequence ID" value="XM_018527471.1"/>
</dbReference>
<dbReference type="EMBL" id="KV441471">
    <property type="protein sequence ID" value="OAG24342.1"/>
    <property type="molecule type" value="Genomic_DNA"/>
</dbReference>
<feature type="region of interest" description="Disordered" evidence="1">
    <location>
        <begin position="1"/>
        <end position="57"/>
    </location>
</feature>
<protein>
    <recommendedName>
        <fullName evidence="4">F-box domain-containing protein</fullName>
    </recommendedName>
</protein>
<dbReference type="VEuPathDB" id="FungiDB:CC77DRAFT_1046993"/>
<sequence>MFRLSRSRKDKEERHPTDVSEPSRPRSINESTNRTSTSSKSVPVPRAVTRPAGPSFHTESSILRTYQTVAYDAWDVPRLTKTPWELERAKWNSTQRRSRPQYRFPAQVFKNLPKEVYNCIVAQLENIYQDRDQACSSCYLRDLHSLSLTSRAWEKAASTTMYYRALVLANEEHTGLPKLRIKGTSRLKLLRRTLRANSGLARRVRELHMLDFQSLYQNATIEREEIANLVASLVLACPRLERLVGFHVHSSQAFDRLSHALSTRPNLKERVLILADTDMETGVDDDEERLGGIYVAECDPTERFLELSSIHSALSTLVLHQEQGRSLISLNFRAIVGTFRNSPYMRHLVVSGLAANSFASMALNAIPSNLESLRLENLPGITEKSIQRFAISQQAMSIQKLALIDLDIESVLTIADILSPHLASLTEFSLVQTSAPTLLCRSSEPSFRSPSLRFIHWELCSEASSLPSFISPSSIELPESRPFPFTNLEPIACLATSLLAAGIQAHAFPSLRRIRIPHDPQGVIQSLCKPLATALLPSDTSKFATASRISTSDGFSIMLEEPATLSPKMHGSFTYRATSASRVDSVVGSTMFDPSPTEVVLTPMRSRLVAQSRILAARKNATMVIRVFDPEGEVRVNKIIGGHIGHIDSKITYDIKTAGRSGWITGIADLVGDKGTELLRCNRASCGHFVSGGTGHSVLMAEDLF</sequence>
<evidence type="ECO:0008006" key="4">
    <source>
        <dbReference type="Google" id="ProtNLM"/>
    </source>
</evidence>
<keyword evidence="3" id="KW-1185">Reference proteome</keyword>
<dbReference type="GeneID" id="29113065"/>
<organism evidence="2 3">
    <name type="scientific">Alternaria alternata</name>
    <name type="common">Alternaria rot fungus</name>
    <name type="synonym">Torula alternata</name>
    <dbReference type="NCBI Taxonomy" id="5599"/>
    <lineage>
        <taxon>Eukaryota</taxon>
        <taxon>Fungi</taxon>
        <taxon>Dikarya</taxon>
        <taxon>Ascomycota</taxon>
        <taxon>Pezizomycotina</taxon>
        <taxon>Dothideomycetes</taxon>
        <taxon>Pleosporomycetidae</taxon>
        <taxon>Pleosporales</taxon>
        <taxon>Pleosporineae</taxon>
        <taxon>Pleosporaceae</taxon>
        <taxon>Alternaria</taxon>
        <taxon>Alternaria sect. Alternaria</taxon>
        <taxon>Alternaria alternata complex</taxon>
    </lineage>
</organism>